<evidence type="ECO:0000256" key="1">
    <source>
        <dbReference type="SAM" id="Phobius"/>
    </source>
</evidence>
<keyword evidence="1" id="KW-1133">Transmembrane helix</keyword>
<sequence length="117" mass="12161">MNGNRRPRTLLTLATDNWLSRVYLAVVVAATGFFLVDTFFVSHADASMSGVVPWVLTAPLSLLYTLLPEGTLNGTGDGVFLALYLVGIAAAALANAAFMGYALRKIWPASGGAAAGA</sequence>
<evidence type="ECO:0000313" key="2">
    <source>
        <dbReference type="EMBL" id="NEC85673.1"/>
    </source>
</evidence>
<feature type="transmembrane region" description="Helical" evidence="1">
    <location>
        <begin position="20"/>
        <end position="41"/>
    </location>
</feature>
<dbReference type="AlphaFoldDB" id="A0A6B3BNN8"/>
<dbReference type="NCBIfam" id="NF046119">
    <property type="entry name" value="memb_SCO4225"/>
    <property type="match status" value="1"/>
</dbReference>
<proteinExistence type="predicted"/>
<dbReference type="RefSeq" id="WP_164313120.1">
    <property type="nucleotide sequence ID" value="NZ_JAAGLU010000005.1"/>
</dbReference>
<feature type="transmembrane region" description="Helical" evidence="1">
    <location>
        <begin position="79"/>
        <end position="103"/>
    </location>
</feature>
<protein>
    <submittedName>
        <fullName evidence="2">Uncharacterized protein</fullName>
    </submittedName>
</protein>
<name>A0A6B3BNN8_9ACTN</name>
<dbReference type="EMBL" id="JAAGLU010000005">
    <property type="protein sequence ID" value="NEC85673.1"/>
    <property type="molecule type" value="Genomic_DNA"/>
</dbReference>
<accession>A0A6B3BNN8</accession>
<dbReference type="Pfam" id="PF25637">
    <property type="entry name" value="DUF7942"/>
    <property type="match status" value="1"/>
</dbReference>
<keyword evidence="1" id="KW-0472">Membrane</keyword>
<keyword evidence="1" id="KW-0812">Transmembrane</keyword>
<dbReference type="InterPro" id="IPR057702">
    <property type="entry name" value="DUF7942"/>
</dbReference>
<comment type="caution">
    <text evidence="2">The sequence shown here is derived from an EMBL/GenBank/DDBJ whole genome shotgun (WGS) entry which is preliminary data.</text>
</comment>
<reference evidence="2" key="1">
    <citation type="submission" date="2020-01" db="EMBL/GenBank/DDBJ databases">
        <title>Insect and environment-associated Actinomycetes.</title>
        <authorList>
            <person name="Currrie C."/>
            <person name="Chevrette M."/>
            <person name="Carlson C."/>
            <person name="Stubbendieck R."/>
            <person name="Wendt-Pienkowski E."/>
        </authorList>
    </citation>
    <scope>NUCLEOTIDE SEQUENCE</scope>
    <source>
        <strain evidence="2">SID12501</strain>
    </source>
</reference>
<feature type="transmembrane region" description="Helical" evidence="1">
    <location>
        <begin position="48"/>
        <end position="67"/>
    </location>
</feature>
<gene>
    <name evidence="2" type="ORF">G3I71_07490</name>
</gene>
<organism evidence="2">
    <name type="scientific">Streptomyces sp. SID12501</name>
    <dbReference type="NCBI Taxonomy" id="2706042"/>
    <lineage>
        <taxon>Bacteria</taxon>
        <taxon>Bacillati</taxon>
        <taxon>Actinomycetota</taxon>
        <taxon>Actinomycetes</taxon>
        <taxon>Kitasatosporales</taxon>
        <taxon>Streptomycetaceae</taxon>
        <taxon>Streptomyces</taxon>
    </lineage>
</organism>